<evidence type="ECO:0000313" key="11">
    <source>
        <dbReference type="Proteomes" id="UP000518911"/>
    </source>
</evidence>
<reference evidence="10 11" key="1">
    <citation type="submission" date="2019-09" db="EMBL/GenBank/DDBJ databases">
        <title>Bird 10,000 Genomes (B10K) Project - Family phase.</title>
        <authorList>
            <person name="Zhang G."/>
        </authorList>
    </citation>
    <scope>NUCLEOTIDE SEQUENCE [LARGE SCALE GENOMIC DNA]</scope>
    <source>
        <strain evidence="10">OUT-0055</strain>
        <tissue evidence="10">Blood</tissue>
    </source>
</reference>
<feature type="region of interest" description="Disordered" evidence="8">
    <location>
        <begin position="18"/>
        <end position="39"/>
    </location>
</feature>
<name>A0A7L3WYF4_9GRUI</name>
<proteinExistence type="predicted"/>
<dbReference type="PANTHER" id="PTHR23226:SF416">
    <property type="entry name" value="FI01424P"/>
    <property type="match status" value="1"/>
</dbReference>
<evidence type="ECO:0000259" key="9">
    <source>
        <dbReference type="PROSITE" id="PS50157"/>
    </source>
</evidence>
<dbReference type="Pfam" id="PF00096">
    <property type="entry name" value="zf-C2H2"/>
    <property type="match status" value="1"/>
</dbReference>
<keyword evidence="5" id="KW-0862">Zinc</keyword>
<accession>A0A7L3WYF4</accession>
<evidence type="ECO:0000256" key="8">
    <source>
        <dbReference type="SAM" id="MobiDB-lite"/>
    </source>
</evidence>
<dbReference type="Proteomes" id="UP000518911">
    <property type="component" value="Unassembled WGS sequence"/>
</dbReference>
<keyword evidence="3" id="KW-0677">Repeat</keyword>
<dbReference type="Gene3D" id="3.30.160.60">
    <property type="entry name" value="Classic Zinc Finger"/>
    <property type="match status" value="2"/>
</dbReference>
<keyword evidence="4 7" id="KW-0863">Zinc-finger</keyword>
<feature type="non-terminal residue" evidence="10">
    <location>
        <position position="67"/>
    </location>
</feature>
<comment type="caution">
    <text evidence="10">The sequence shown here is derived from an EMBL/GenBank/DDBJ whole genome shotgun (WGS) entry which is preliminary data.</text>
</comment>
<evidence type="ECO:0000256" key="5">
    <source>
        <dbReference type="ARBA" id="ARBA00022833"/>
    </source>
</evidence>
<dbReference type="GO" id="GO:0000981">
    <property type="term" value="F:DNA-binding transcription factor activity, RNA polymerase II-specific"/>
    <property type="evidence" value="ECO:0007669"/>
    <property type="project" value="TreeGrafter"/>
</dbReference>
<keyword evidence="11" id="KW-1185">Reference proteome</keyword>
<keyword evidence="2" id="KW-0479">Metal-binding</keyword>
<sequence length="67" mass="7679">CASCSRRFAHKQHLLRHQQLHAEPAPGDGEQGLPNQQKPFPCPECGKSFSWKKNLASHRRLHREGRP</sequence>
<feature type="non-terminal residue" evidence="10">
    <location>
        <position position="1"/>
    </location>
</feature>
<evidence type="ECO:0000256" key="4">
    <source>
        <dbReference type="ARBA" id="ARBA00022771"/>
    </source>
</evidence>
<evidence type="ECO:0000256" key="6">
    <source>
        <dbReference type="ARBA" id="ARBA00023242"/>
    </source>
</evidence>
<evidence type="ECO:0000313" key="10">
    <source>
        <dbReference type="EMBL" id="NXV81235.1"/>
    </source>
</evidence>
<comment type="subcellular location">
    <subcellularLocation>
        <location evidence="1">Nucleus</location>
    </subcellularLocation>
</comment>
<dbReference type="PANTHER" id="PTHR23226">
    <property type="entry name" value="ZINC FINGER AND SCAN DOMAIN-CONTAINING"/>
    <property type="match status" value="1"/>
</dbReference>
<feature type="domain" description="C2H2-type" evidence="9">
    <location>
        <begin position="40"/>
        <end position="67"/>
    </location>
</feature>
<evidence type="ECO:0000256" key="1">
    <source>
        <dbReference type="ARBA" id="ARBA00004123"/>
    </source>
</evidence>
<keyword evidence="6" id="KW-0539">Nucleus</keyword>
<dbReference type="InterPro" id="IPR013087">
    <property type="entry name" value="Znf_C2H2_type"/>
</dbReference>
<feature type="domain" description="C2H2-type" evidence="9">
    <location>
        <begin position="1"/>
        <end position="26"/>
    </location>
</feature>
<dbReference type="OrthoDB" id="8117402at2759"/>
<dbReference type="PROSITE" id="PS00028">
    <property type="entry name" value="ZINC_FINGER_C2H2_1"/>
    <property type="match status" value="2"/>
</dbReference>
<evidence type="ECO:0000256" key="7">
    <source>
        <dbReference type="PROSITE-ProRule" id="PRU00042"/>
    </source>
</evidence>
<dbReference type="InterPro" id="IPR036236">
    <property type="entry name" value="Znf_C2H2_sf"/>
</dbReference>
<dbReference type="AlphaFoldDB" id="A0A7L3WYF4"/>
<evidence type="ECO:0000256" key="3">
    <source>
        <dbReference type="ARBA" id="ARBA00022737"/>
    </source>
</evidence>
<dbReference type="SUPFAM" id="SSF57667">
    <property type="entry name" value="beta-beta-alpha zinc fingers"/>
    <property type="match status" value="1"/>
</dbReference>
<dbReference type="GO" id="GO:0005634">
    <property type="term" value="C:nucleus"/>
    <property type="evidence" value="ECO:0007669"/>
    <property type="project" value="UniProtKB-SubCell"/>
</dbReference>
<dbReference type="PROSITE" id="PS50157">
    <property type="entry name" value="ZINC_FINGER_C2H2_2"/>
    <property type="match status" value="2"/>
</dbReference>
<protein>
    <submittedName>
        <fullName evidence="10">ZN467 protein</fullName>
    </submittedName>
</protein>
<dbReference type="EMBL" id="VZUJ01114648">
    <property type="protein sequence ID" value="NXV81235.1"/>
    <property type="molecule type" value="Genomic_DNA"/>
</dbReference>
<evidence type="ECO:0000256" key="2">
    <source>
        <dbReference type="ARBA" id="ARBA00022723"/>
    </source>
</evidence>
<dbReference type="GO" id="GO:0000978">
    <property type="term" value="F:RNA polymerase II cis-regulatory region sequence-specific DNA binding"/>
    <property type="evidence" value="ECO:0007669"/>
    <property type="project" value="TreeGrafter"/>
</dbReference>
<organism evidence="10 11">
    <name type="scientific">Atlantisia rogersi</name>
    <name type="common">Inaccessible Island rail</name>
    <dbReference type="NCBI Taxonomy" id="2478892"/>
    <lineage>
        <taxon>Eukaryota</taxon>
        <taxon>Metazoa</taxon>
        <taxon>Chordata</taxon>
        <taxon>Craniata</taxon>
        <taxon>Vertebrata</taxon>
        <taxon>Euteleostomi</taxon>
        <taxon>Archelosauria</taxon>
        <taxon>Archosauria</taxon>
        <taxon>Dinosauria</taxon>
        <taxon>Saurischia</taxon>
        <taxon>Theropoda</taxon>
        <taxon>Coelurosauria</taxon>
        <taxon>Aves</taxon>
        <taxon>Neognathae</taxon>
        <taxon>Neoaves</taxon>
        <taxon>Gruiformes</taxon>
        <taxon>Rallidae</taxon>
        <taxon>Atlantisia</taxon>
    </lineage>
</organism>
<dbReference type="FunFam" id="3.30.160.60:FF:000706">
    <property type="entry name" value="Zinc finger protein"/>
    <property type="match status" value="1"/>
</dbReference>
<gene>
    <name evidence="10" type="primary">Znf467</name>
    <name evidence="10" type="ORF">ATLROG_R05405</name>
</gene>
<dbReference type="SMART" id="SM00355">
    <property type="entry name" value="ZnF_C2H2"/>
    <property type="match status" value="2"/>
</dbReference>
<dbReference type="GO" id="GO:0008270">
    <property type="term" value="F:zinc ion binding"/>
    <property type="evidence" value="ECO:0007669"/>
    <property type="project" value="UniProtKB-KW"/>
</dbReference>